<evidence type="ECO:0000259" key="4">
    <source>
        <dbReference type="PROSITE" id="PS50279"/>
    </source>
</evidence>
<dbReference type="InterPro" id="IPR020901">
    <property type="entry name" value="Prtase_inh_Kunz-CS"/>
</dbReference>
<protein>
    <recommendedName>
        <fullName evidence="4">BPTI/Kunitz inhibitor domain-containing protein</fullName>
    </recommendedName>
</protein>
<keyword evidence="1" id="KW-0646">Protease inhibitor</keyword>
<dbReference type="PROSITE" id="PS50279">
    <property type="entry name" value="BPTI_KUNITZ_2"/>
    <property type="match status" value="1"/>
</dbReference>
<sequence>MVTICLVDCSNDRECGAGKKCLAPLQISALLTTHLLSPGDICRLPPEKGPCEARIPRFFYNPASRTCQRFYYGGCQGNRNNFRTFRACQRACRNLVRGPSA</sequence>
<dbReference type="CDD" id="cd00109">
    <property type="entry name" value="Kunitz-type"/>
    <property type="match status" value="1"/>
</dbReference>
<proteinExistence type="predicted"/>
<evidence type="ECO:0000313" key="5">
    <source>
        <dbReference type="Ensembl" id="ENSCSRP00000013341.1"/>
    </source>
</evidence>
<dbReference type="InterPro" id="IPR036880">
    <property type="entry name" value="Kunitz_BPTI_sf"/>
</dbReference>
<evidence type="ECO:0000256" key="3">
    <source>
        <dbReference type="ARBA" id="ARBA00023157"/>
    </source>
</evidence>
<dbReference type="Gene3D" id="4.10.410.10">
    <property type="entry name" value="Pancreatic trypsin inhibitor Kunitz domain"/>
    <property type="match status" value="1"/>
</dbReference>
<dbReference type="Proteomes" id="UP000694403">
    <property type="component" value="Unplaced"/>
</dbReference>
<organism evidence="5 6">
    <name type="scientific">Chelydra serpentina</name>
    <name type="common">Snapping turtle</name>
    <name type="synonym">Testudo serpentina</name>
    <dbReference type="NCBI Taxonomy" id="8475"/>
    <lineage>
        <taxon>Eukaryota</taxon>
        <taxon>Metazoa</taxon>
        <taxon>Chordata</taxon>
        <taxon>Craniata</taxon>
        <taxon>Vertebrata</taxon>
        <taxon>Euteleostomi</taxon>
        <taxon>Archelosauria</taxon>
        <taxon>Testudinata</taxon>
        <taxon>Testudines</taxon>
        <taxon>Cryptodira</taxon>
        <taxon>Durocryptodira</taxon>
        <taxon>Americhelydia</taxon>
        <taxon>Chelydroidea</taxon>
        <taxon>Chelydridae</taxon>
        <taxon>Chelydra</taxon>
    </lineage>
</organism>
<evidence type="ECO:0000256" key="1">
    <source>
        <dbReference type="ARBA" id="ARBA00022690"/>
    </source>
</evidence>
<dbReference type="PANTHER" id="PTHR46751:SF1">
    <property type="entry name" value="WAP FOUR-DISULFIDE CORE DOMAIN PROTEIN 6A"/>
    <property type="match status" value="1"/>
</dbReference>
<keyword evidence="2" id="KW-0722">Serine protease inhibitor</keyword>
<dbReference type="InterPro" id="IPR002223">
    <property type="entry name" value="Kunitz_BPTI"/>
</dbReference>
<dbReference type="PRINTS" id="PR00759">
    <property type="entry name" value="BASICPTASE"/>
</dbReference>
<dbReference type="PROSITE" id="PS00280">
    <property type="entry name" value="BPTI_KUNITZ_1"/>
    <property type="match status" value="1"/>
</dbReference>
<accession>A0A8C3SF81</accession>
<dbReference type="FunFam" id="4.10.410.10:FF:000015">
    <property type="entry name" value="WAP four-disulfide core domain 6A"/>
    <property type="match status" value="1"/>
</dbReference>
<keyword evidence="6" id="KW-1185">Reference proteome</keyword>
<feature type="domain" description="BPTI/Kunitz inhibitor" evidence="4">
    <location>
        <begin position="42"/>
        <end position="92"/>
    </location>
</feature>
<dbReference type="GO" id="GO:0004867">
    <property type="term" value="F:serine-type endopeptidase inhibitor activity"/>
    <property type="evidence" value="ECO:0007669"/>
    <property type="project" value="UniProtKB-KW"/>
</dbReference>
<reference evidence="5" key="1">
    <citation type="submission" date="2025-05" db="UniProtKB">
        <authorList>
            <consortium name="Ensembl"/>
        </authorList>
    </citation>
    <scope>IDENTIFICATION</scope>
</reference>
<evidence type="ECO:0000256" key="2">
    <source>
        <dbReference type="ARBA" id="ARBA00022900"/>
    </source>
</evidence>
<dbReference type="Pfam" id="PF00014">
    <property type="entry name" value="Kunitz_BPTI"/>
    <property type="match status" value="1"/>
</dbReference>
<dbReference type="SMART" id="SM00131">
    <property type="entry name" value="KU"/>
    <property type="match status" value="1"/>
</dbReference>
<evidence type="ECO:0000313" key="6">
    <source>
        <dbReference type="Proteomes" id="UP000694403"/>
    </source>
</evidence>
<dbReference type="AlphaFoldDB" id="A0A8C3SF81"/>
<dbReference type="InterPro" id="IPR051388">
    <property type="entry name" value="Serpin_venom_toxin"/>
</dbReference>
<name>A0A8C3SF81_CHESE</name>
<keyword evidence="3" id="KW-1015">Disulfide bond</keyword>
<dbReference type="SUPFAM" id="SSF57362">
    <property type="entry name" value="BPTI-like"/>
    <property type="match status" value="1"/>
</dbReference>
<dbReference type="Ensembl" id="ENSCSRT00000013886.1">
    <property type="protein sequence ID" value="ENSCSRP00000013341.1"/>
    <property type="gene ID" value="ENSCSRG00000010125.1"/>
</dbReference>
<dbReference type="Ensembl" id="ENSCSRT00000014160.1">
    <property type="protein sequence ID" value="ENSCSRP00000013601.1"/>
    <property type="gene ID" value="ENSCSRG00000010376.1"/>
</dbReference>
<dbReference type="PANTHER" id="PTHR46751">
    <property type="entry name" value="EPPIN"/>
    <property type="match status" value="1"/>
</dbReference>